<keyword evidence="2" id="KW-0472">Membrane</keyword>
<proteinExistence type="predicted"/>
<dbReference type="Pfam" id="PF04367">
    <property type="entry name" value="DUF502"/>
    <property type="match status" value="1"/>
</dbReference>
<accession>A0A0E3ZN88</accession>
<keyword evidence="2" id="KW-1133">Transmembrane helix</keyword>
<dbReference type="PANTHER" id="PTHR31876">
    <property type="entry name" value="COV-LIKE PROTEIN 1"/>
    <property type="match status" value="1"/>
</dbReference>
<feature type="transmembrane region" description="Helical" evidence="2">
    <location>
        <begin position="61"/>
        <end position="81"/>
    </location>
</feature>
<evidence type="ECO:0000313" key="3">
    <source>
        <dbReference type="EMBL" id="AKD26211.1"/>
    </source>
</evidence>
<protein>
    <recommendedName>
        <fullName evidence="5">DUF502 domain-containing protein</fullName>
    </recommendedName>
</protein>
<feature type="transmembrane region" description="Helical" evidence="2">
    <location>
        <begin position="12"/>
        <end position="41"/>
    </location>
</feature>
<feature type="region of interest" description="Disordered" evidence="1">
    <location>
        <begin position="198"/>
        <end position="217"/>
    </location>
</feature>
<reference evidence="3 4" key="1">
    <citation type="submission" date="2014-03" db="EMBL/GenBank/DDBJ databases">
        <title>Genome of Polynucleobacter strain MWH-MoK4.</title>
        <authorList>
            <person name="Hahn M.W."/>
        </authorList>
    </citation>
    <scope>NUCLEOTIDE SEQUENCE [LARGE SCALE GENOMIC DNA]</scope>
    <source>
        <strain evidence="3 4">MWH-MoK4</strain>
    </source>
</reference>
<dbReference type="KEGG" id="pdq:CL55_00018780"/>
<dbReference type="STRING" id="1835254.CL55_00018780"/>
<dbReference type="PANTHER" id="PTHR31876:SF26">
    <property type="entry name" value="PROTEIN LIKE COV 2"/>
    <property type="match status" value="1"/>
</dbReference>
<dbReference type="InterPro" id="IPR007462">
    <property type="entry name" value="COV1-like"/>
</dbReference>
<evidence type="ECO:0000256" key="2">
    <source>
        <dbReference type="SAM" id="Phobius"/>
    </source>
</evidence>
<dbReference type="OrthoDB" id="9780267at2"/>
<gene>
    <name evidence="3" type="ORF">CL55_00018780</name>
</gene>
<evidence type="ECO:0000313" key="4">
    <source>
        <dbReference type="Proteomes" id="UP000061135"/>
    </source>
</evidence>
<dbReference type="AlphaFoldDB" id="A0A0E3ZN88"/>
<dbReference type="EMBL" id="CP007501">
    <property type="protein sequence ID" value="AKD26211.1"/>
    <property type="molecule type" value="Genomic_DNA"/>
</dbReference>
<evidence type="ECO:0008006" key="5">
    <source>
        <dbReference type="Google" id="ProtNLM"/>
    </source>
</evidence>
<feature type="compositionally biased region" description="Polar residues" evidence="1">
    <location>
        <begin position="201"/>
        <end position="217"/>
    </location>
</feature>
<sequence>MKKYFIAGILVWAPMSITIWVIGWGLGLLDGVFGSVMHAIITVFPNQFSSDLQHFRELPGVGILIVVSVIMITGLLAINFAGQWWMKVWDRLVNRIPIVRSIYSSVQQVSSTLFSGSGQAFSKALLIRYPHADSWAIAFQTGMPAKEVAAKLGEDYVNVFLPTTPNPTSGFFMIVPRAHTIELEMSVEEALKHIVSMGSVPPTSSTGLTAAKSNHHL</sequence>
<keyword evidence="4" id="KW-1185">Reference proteome</keyword>
<name>A0A0E3ZN88_9BURK</name>
<dbReference type="PATRIC" id="fig|576611.7.peg.1906"/>
<keyword evidence="2" id="KW-0812">Transmembrane</keyword>
<evidence type="ECO:0000256" key="1">
    <source>
        <dbReference type="SAM" id="MobiDB-lite"/>
    </source>
</evidence>
<dbReference type="HOGENOM" id="CLU_068050_1_1_4"/>
<organism evidence="3 4">
    <name type="scientific">Polynucleobacter duraquae</name>
    <dbReference type="NCBI Taxonomy" id="1835254"/>
    <lineage>
        <taxon>Bacteria</taxon>
        <taxon>Pseudomonadati</taxon>
        <taxon>Pseudomonadota</taxon>
        <taxon>Betaproteobacteria</taxon>
        <taxon>Burkholderiales</taxon>
        <taxon>Burkholderiaceae</taxon>
        <taxon>Polynucleobacter</taxon>
    </lineage>
</organism>
<dbReference type="Proteomes" id="UP000061135">
    <property type="component" value="Chromosome"/>
</dbReference>
<dbReference type="RefSeq" id="WP_046330862.1">
    <property type="nucleotide sequence ID" value="NZ_CP007501.1"/>
</dbReference>